<gene>
    <name evidence="1" type="ORF">LCGC14_0415930</name>
</gene>
<name>A0A0F9TAE9_9ZZZZ</name>
<organism evidence="1">
    <name type="scientific">marine sediment metagenome</name>
    <dbReference type="NCBI Taxonomy" id="412755"/>
    <lineage>
        <taxon>unclassified sequences</taxon>
        <taxon>metagenomes</taxon>
        <taxon>ecological metagenomes</taxon>
    </lineage>
</organism>
<protein>
    <submittedName>
        <fullName evidence="1">Uncharacterized protein</fullName>
    </submittedName>
</protein>
<dbReference type="EMBL" id="LAZR01000373">
    <property type="protein sequence ID" value="KKN71947.1"/>
    <property type="molecule type" value="Genomic_DNA"/>
</dbReference>
<dbReference type="AlphaFoldDB" id="A0A0F9TAE9"/>
<accession>A0A0F9TAE9</accession>
<reference evidence="1" key="1">
    <citation type="journal article" date="2015" name="Nature">
        <title>Complex archaea that bridge the gap between prokaryotes and eukaryotes.</title>
        <authorList>
            <person name="Spang A."/>
            <person name="Saw J.H."/>
            <person name="Jorgensen S.L."/>
            <person name="Zaremba-Niedzwiedzka K."/>
            <person name="Martijn J."/>
            <person name="Lind A.E."/>
            <person name="van Eijk R."/>
            <person name="Schleper C."/>
            <person name="Guy L."/>
            <person name="Ettema T.J."/>
        </authorList>
    </citation>
    <scope>NUCLEOTIDE SEQUENCE</scope>
</reference>
<sequence length="65" mass="7423">MLTTKDKLEKEVTIGDMVWLETKLDIFKGGCNYYADIVEVDSELKCSVEGVIYDFTPDEIELLTD</sequence>
<evidence type="ECO:0000313" key="1">
    <source>
        <dbReference type="EMBL" id="KKN71947.1"/>
    </source>
</evidence>
<proteinExistence type="predicted"/>
<comment type="caution">
    <text evidence="1">The sequence shown here is derived from an EMBL/GenBank/DDBJ whole genome shotgun (WGS) entry which is preliminary data.</text>
</comment>